<feature type="compositionally biased region" description="Basic and acidic residues" evidence="1">
    <location>
        <begin position="115"/>
        <end position="133"/>
    </location>
</feature>
<organism evidence="2 3">
    <name type="scientific">Penicillium cataractarum</name>
    <dbReference type="NCBI Taxonomy" id="2100454"/>
    <lineage>
        <taxon>Eukaryota</taxon>
        <taxon>Fungi</taxon>
        <taxon>Dikarya</taxon>
        <taxon>Ascomycota</taxon>
        <taxon>Pezizomycotina</taxon>
        <taxon>Eurotiomycetes</taxon>
        <taxon>Eurotiomycetidae</taxon>
        <taxon>Eurotiales</taxon>
        <taxon>Aspergillaceae</taxon>
        <taxon>Penicillium</taxon>
    </lineage>
</organism>
<evidence type="ECO:0000313" key="2">
    <source>
        <dbReference type="EMBL" id="KAJ5369716.1"/>
    </source>
</evidence>
<protein>
    <submittedName>
        <fullName evidence="2">Uncharacterized protein</fullName>
    </submittedName>
</protein>
<dbReference type="AlphaFoldDB" id="A0A9W9V811"/>
<feature type="region of interest" description="Disordered" evidence="1">
    <location>
        <begin position="115"/>
        <end position="140"/>
    </location>
</feature>
<accession>A0A9W9V811</accession>
<keyword evidence="3" id="KW-1185">Reference proteome</keyword>
<name>A0A9W9V811_9EURO</name>
<dbReference type="EMBL" id="JAPZBS010000005">
    <property type="protein sequence ID" value="KAJ5369716.1"/>
    <property type="molecule type" value="Genomic_DNA"/>
</dbReference>
<evidence type="ECO:0000256" key="1">
    <source>
        <dbReference type="SAM" id="MobiDB-lite"/>
    </source>
</evidence>
<gene>
    <name evidence="2" type="ORF">N7496_005808</name>
</gene>
<evidence type="ECO:0000313" key="3">
    <source>
        <dbReference type="Proteomes" id="UP001147782"/>
    </source>
</evidence>
<dbReference type="Proteomes" id="UP001147782">
    <property type="component" value="Unassembled WGS sequence"/>
</dbReference>
<comment type="caution">
    <text evidence="2">The sequence shown here is derived from an EMBL/GenBank/DDBJ whole genome shotgun (WGS) entry which is preliminary data.</text>
</comment>
<sequence length="140" mass="16202">MCTQNYITYKTCTHTNPSHKTPCPEAGLPTQYRQNCKLAPRISPEDGARTGTGTRITVESMLWSNSKYRIPEDRREEKDGICPDCAGALRGEMGRVFRRREEEAVREGVIEMEKREKERQREMEKEKEKEKGGGWRAFFG</sequence>
<reference evidence="2" key="1">
    <citation type="submission" date="2022-11" db="EMBL/GenBank/DDBJ databases">
        <authorList>
            <person name="Petersen C."/>
        </authorList>
    </citation>
    <scope>NUCLEOTIDE SEQUENCE</scope>
    <source>
        <strain evidence="2">IBT 29864</strain>
    </source>
</reference>
<reference evidence="2" key="2">
    <citation type="journal article" date="2023" name="IMA Fungus">
        <title>Comparative genomic study of the Penicillium genus elucidates a diverse pangenome and 15 lateral gene transfer events.</title>
        <authorList>
            <person name="Petersen C."/>
            <person name="Sorensen T."/>
            <person name="Nielsen M.R."/>
            <person name="Sondergaard T.E."/>
            <person name="Sorensen J.L."/>
            <person name="Fitzpatrick D.A."/>
            <person name="Frisvad J.C."/>
            <person name="Nielsen K.L."/>
        </authorList>
    </citation>
    <scope>NUCLEOTIDE SEQUENCE</scope>
    <source>
        <strain evidence="2">IBT 29864</strain>
    </source>
</reference>
<dbReference type="GeneID" id="81437916"/>
<dbReference type="OrthoDB" id="10516345at2759"/>
<proteinExistence type="predicted"/>
<dbReference type="RefSeq" id="XP_056554150.1">
    <property type="nucleotide sequence ID" value="XM_056698737.1"/>
</dbReference>